<protein>
    <submittedName>
        <fullName evidence="3">Nuclear receptor-binding factor 2</fullName>
    </submittedName>
</protein>
<feature type="domain" description="Nuclear receptor-binding factor 2 MIT" evidence="2">
    <location>
        <begin position="4"/>
        <end position="73"/>
    </location>
</feature>
<proteinExistence type="predicted"/>
<keyword evidence="1" id="KW-0175">Coiled coil</keyword>
<reference evidence="3" key="1">
    <citation type="journal article" date="2016" name="Gigascience">
        <title>De novo construction of an expanded transcriptome assembly for the western tarnished plant bug, Lygus hesperus.</title>
        <authorList>
            <person name="Tassone E.E."/>
            <person name="Geib S.M."/>
            <person name="Hall B."/>
            <person name="Fabrick J.A."/>
            <person name="Brent C.S."/>
            <person name="Hull J.J."/>
        </authorList>
    </citation>
    <scope>NUCLEOTIDE SEQUENCE</scope>
</reference>
<dbReference type="Pfam" id="PF17169">
    <property type="entry name" value="NRBF2_MIT"/>
    <property type="match status" value="1"/>
</dbReference>
<dbReference type="GO" id="GO:0006914">
    <property type="term" value="P:autophagy"/>
    <property type="evidence" value="ECO:0007669"/>
    <property type="project" value="InterPro"/>
</dbReference>
<dbReference type="SUPFAM" id="SSF140361">
    <property type="entry name" value="MIT domain-like"/>
    <property type="match status" value="1"/>
</dbReference>
<organism evidence="3">
    <name type="scientific">Lygus hesperus</name>
    <name type="common">Western plant bug</name>
    <dbReference type="NCBI Taxonomy" id="30085"/>
    <lineage>
        <taxon>Eukaryota</taxon>
        <taxon>Metazoa</taxon>
        <taxon>Ecdysozoa</taxon>
        <taxon>Arthropoda</taxon>
        <taxon>Hexapoda</taxon>
        <taxon>Insecta</taxon>
        <taxon>Pterygota</taxon>
        <taxon>Neoptera</taxon>
        <taxon>Paraneoptera</taxon>
        <taxon>Hemiptera</taxon>
        <taxon>Heteroptera</taxon>
        <taxon>Panheteroptera</taxon>
        <taxon>Cimicomorpha</taxon>
        <taxon>Miridae</taxon>
        <taxon>Mirini</taxon>
        <taxon>Lygus</taxon>
    </lineage>
</organism>
<gene>
    <name evidence="3" type="primary">Nrbf2</name>
    <name evidence="3" type="ORF">g.41048</name>
</gene>
<dbReference type="Gene3D" id="1.20.58.80">
    <property type="entry name" value="Phosphotransferase system, lactose/cellobiose-type IIA subunit"/>
    <property type="match status" value="1"/>
</dbReference>
<evidence type="ECO:0000259" key="2">
    <source>
        <dbReference type="Pfam" id="PF17169"/>
    </source>
</evidence>
<name>A0A146L608_LYGHE</name>
<evidence type="ECO:0000256" key="1">
    <source>
        <dbReference type="SAM" id="Coils"/>
    </source>
</evidence>
<dbReference type="AlphaFoldDB" id="A0A146L608"/>
<keyword evidence="3" id="KW-0675">Receptor</keyword>
<dbReference type="InterPro" id="IPR033393">
    <property type="entry name" value="NRBF2_MIT"/>
</dbReference>
<feature type="coiled-coil region" evidence="1">
    <location>
        <begin position="171"/>
        <end position="198"/>
    </location>
</feature>
<dbReference type="InterPro" id="IPR039679">
    <property type="entry name" value="NRBF2"/>
</dbReference>
<dbReference type="PANTHER" id="PTHR14964:SF2">
    <property type="entry name" value="NUCLEAR RECEPTOR-BINDING FACTOR 2"/>
    <property type="match status" value="1"/>
</dbReference>
<evidence type="ECO:0000313" key="3">
    <source>
        <dbReference type="EMBL" id="JAQ03249.1"/>
    </source>
</evidence>
<dbReference type="PANTHER" id="PTHR14964">
    <property type="entry name" value="NUCLEAR RECEPTOR BINDING FACTOR 2"/>
    <property type="match status" value="1"/>
</dbReference>
<accession>A0A146L608</accession>
<sequence>MDDESPLYLAHVKGRSAENHMKTREYDAAVSCHEKASELLQQAMTLTRYAKALESLELQYHYHRKQTDIIKAKKLQHEIQLKVAELRKKKKMEKKTLTAAEQKDQELQWAILRTMEEADSLLDRLHLQTTGEVEKTSDVSPTSTEGFKHPKDDKTVMEELRTVNCQLRELVSKLLSQLESSRKEVETLRARLKIYEDNGLPDLAPLELPNFDYSSL</sequence>
<dbReference type="EMBL" id="GDHC01015380">
    <property type="protein sequence ID" value="JAQ03249.1"/>
    <property type="molecule type" value="Transcribed_RNA"/>
</dbReference>